<dbReference type="PANTHER" id="PTHR15407">
    <property type="entry name" value="FUKUTIN-RELATED"/>
    <property type="match status" value="1"/>
</dbReference>
<evidence type="ECO:0000256" key="2">
    <source>
        <dbReference type="ARBA" id="ARBA00022692"/>
    </source>
</evidence>
<comment type="subcellular location">
    <subcellularLocation>
        <location evidence="1">Membrane</location>
        <topology evidence="1">Single-pass membrane protein</topology>
    </subcellularLocation>
</comment>
<evidence type="ECO:0000313" key="7">
    <source>
        <dbReference type="EMBL" id="KAF2657008.1"/>
    </source>
</evidence>
<evidence type="ECO:0000256" key="5">
    <source>
        <dbReference type="SAM" id="SignalP"/>
    </source>
</evidence>
<dbReference type="Proteomes" id="UP000799324">
    <property type="component" value="Unassembled WGS sequence"/>
</dbReference>
<dbReference type="AlphaFoldDB" id="A0A6A6TDE4"/>
<dbReference type="InterPro" id="IPR007074">
    <property type="entry name" value="LicD/FKTN/FKRP_NTP_transf"/>
</dbReference>
<evidence type="ECO:0000313" key="8">
    <source>
        <dbReference type="Proteomes" id="UP000799324"/>
    </source>
</evidence>
<protein>
    <recommendedName>
        <fullName evidence="6">LicD/FKTN/FKRP nucleotidyltransferase domain-containing protein</fullName>
    </recommendedName>
</protein>
<dbReference type="InterPro" id="IPR009644">
    <property type="entry name" value="FKTN/MNN4/W02B3.4-1"/>
</dbReference>
<organism evidence="7 8">
    <name type="scientific">Lophiostoma macrostomum CBS 122681</name>
    <dbReference type="NCBI Taxonomy" id="1314788"/>
    <lineage>
        <taxon>Eukaryota</taxon>
        <taxon>Fungi</taxon>
        <taxon>Dikarya</taxon>
        <taxon>Ascomycota</taxon>
        <taxon>Pezizomycotina</taxon>
        <taxon>Dothideomycetes</taxon>
        <taxon>Pleosporomycetidae</taxon>
        <taxon>Pleosporales</taxon>
        <taxon>Lophiostomataceae</taxon>
        <taxon>Lophiostoma</taxon>
    </lineage>
</organism>
<dbReference type="OrthoDB" id="444255at2759"/>
<sequence length="286" mass="33469">MLLPFTFAVFTLQYLTLALPSDFSKRHVDFSEFQGLTKNARDRTRQNDPAGKYFHEATFATHYDGRFASTKLAYTPRRTHLRSLVRTYLDTMHSLHIPTWLMHGSLIGWYWNGKILPWDDDIDVQISEPSMAFLAAYYNMTVYHFTVKIPPEAAGDELDEAGRDYLLEINPNWTNNSTLDLHNVIDARWIDMTTGLFIDITTLRYNQSSEDTAEGQKLFCKDKHTYMSKSVFPLRESEYEGKPVKVPYSYAELLEEEYGKKVMTRTRWEGHYFNEELREWVIDGLP</sequence>
<proteinExistence type="predicted"/>
<dbReference type="EMBL" id="MU004330">
    <property type="protein sequence ID" value="KAF2657008.1"/>
    <property type="molecule type" value="Genomic_DNA"/>
</dbReference>
<name>A0A6A6TDE4_9PLEO</name>
<dbReference type="Pfam" id="PF04991">
    <property type="entry name" value="LicD"/>
    <property type="match status" value="1"/>
</dbReference>
<evidence type="ECO:0000256" key="1">
    <source>
        <dbReference type="ARBA" id="ARBA00004167"/>
    </source>
</evidence>
<gene>
    <name evidence="7" type="ORF">K491DRAFT_627426</name>
</gene>
<feature type="chain" id="PRO_5025378828" description="LicD/FKTN/FKRP nucleotidyltransferase domain-containing protein" evidence="5">
    <location>
        <begin position="19"/>
        <end position="286"/>
    </location>
</feature>
<dbReference type="PANTHER" id="PTHR15407:SF32">
    <property type="entry name" value="PROTEIN (MNN4), PUTATIVE (AFU_ORTHOLOGUE AFUA_1G03790)-RELATED"/>
    <property type="match status" value="1"/>
</dbReference>
<evidence type="ECO:0000256" key="3">
    <source>
        <dbReference type="ARBA" id="ARBA00022989"/>
    </source>
</evidence>
<evidence type="ECO:0000259" key="6">
    <source>
        <dbReference type="Pfam" id="PF04991"/>
    </source>
</evidence>
<feature type="domain" description="LicD/FKTN/FKRP nucleotidyltransferase" evidence="6">
    <location>
        <begin position="96"/>
        <end position="210"/>
    </location>
</feature>
<keyword evidence="4" id="KW-0472">Membrane</keyword>
<reference evidence="7" key="1">
    <citation type="journal article" date="2020" name="Stud. Mycol.">
        <title>101 Dothideomycetes genomes: a test case for predicting lifestyles and emergence of pathogens.</title>
        <authorList>
            <person name="Haridas S."/>
            <person name="Albert R."/>
            <person name="Binder M."/>
            <person name="Bloem J."/>
            <person name="Labutti K."/>
            <person name="Salamov A."/>
            <person name="Andreopoulos B."/>
            <person name="Baker S."/>
            <person name="Barry K."/>
            <person name="Bills G."/>
            <person name="Bluhm B."/>
            <person name="Cannon C."/>
            <person name="Castanera R."/>
            <person name="Culley D."/>
            <person name="Daum C."/>
            <person name="Ezra D."/>
            <person name="Gonzalez J."/>
            <person name="Henrissat B."/>
            <person name="Kuo A."/>
            <person name="Liang C."/>
            <person name="Lipzen A."/>
            <person name="Lutzoni F."/>
            <person name="Magnuson J."/>
            <person name="Mondo S."/>
            <person name="Nolan M."/>
            <person name="Ohm R."/>
            <person name="Pangilinan J."/>
            <person name="Park H.-J."/>
            <person name="Ramirez L."/>
            <person name="Alfaro M."/>
            <person name="Sun H."/>
            <person name="Tritt A."/>
            <person name="Yoshinaga Y."/>
            <person name="Zwiers L.-H."/>
            <person name="Turgeon B."/>
            <person name="Goodwin S."/>
            <person name="Spatafora J."/>
            <person name="Crous P."/>
            <person name="Grigoriev I."/>
        </authorList>
    </citation>
    <scope>NUCLEOTIDE SEQUENCE</scope>
    <source>
        <strain evidence="7">CBS 122681</strain>
    </source>
</reference>
<keyword evidence="5" id="KW-0732">Signal</keyword>
<keyword evidence="3" id="KW-1133">Transmembrane helix</keyword>
<accession>A0A6A6TDE4</accession>
<evidence type="ECO:0000256" key="4">
    <source>
        <dbReference type="ARBA" id="ARBA00023136"/>
    </source>
</evidence>
<keyword evidence="2" id="KW-0812">Transmembrane</keyword>
<keyword evidence="8" id="KW-1185">Reference proteome</keyword>
<feature type="signal peptide" evidence="5">
    <location>
        <begin position="1"/>
        <end position="18"/>
    </location>
</feature>
<dbReference type="GO" id="GO:0016020">
    <property type="term" value="C:membrane"/>
    <property type="evidence" value="ECO:0007669"/>
    <property type="project" value="UniProtKB-SubCell"/>
</dbReference>
<dbReference type="GO" id="GO:0009100">
    <property type="term" value="P:glycoprotein metabolic process"/>
    <property type="evidence" value="ECO:0007669"/>
    <property type="project" value="UniProtKB-ARBA"/>
</dbReference>